<accession>H7EM77</accession>
<feature type="signal peptide" evidence="2">
    <location>
        <begin position="1"/>
        <end position="26"/>
    </location>
</feature>
<evidence type="ECO:0000313" key="4">
    <source>
        <dbReference type="Proteomes" id="UP000003571"/>
    </source>
</evidence>
<dbReference type="Proteomes" id="UP000003571">
    <property type="component" value="Unassembled WGS sequence"/>
</dbReference>
<feature type="chain" id="PRO_5003608781" description="Lipoprotein" evidence="2">
    <location>
        <begin position="27"/>
        <end position="321"/>
    </location>
</feature>
<protein>
    <recommendedName>
        <fullName evidence="5">Lipoprotein</fullName>
    </recommendedName>
</protein>
<dbReference type="PROSITE" id="PS51257">
    <property type="entry name" value="PROKAR_LIPOPROTEIN"/>
    <property type="match status" value="1"/>
</dbReference>
<dbReference type="EMBL" id="AGRW01000051">
    <property type="protein sequence ID" value="EIC01162.1"/>
    <property type="molecule type" value="Genomic_DNA"/>
</dbReference>
<keyword evidence="4" id="KW-1185">Reference proteome</keyword>
<evidence type="ECO:0000256" key="1">
    <source>
        <dbReference type="SAM" id="Coils"/>
    </source>
</evidence>
<evidence type="ECO:0000256" key="2">
    <source>
        <dbReference type="SAM" id="SignalP"/>
    </source>
</evidence>
<evidence type="ECO:0008006" key="5">
    <source>
        <dbReference type="Google" id="ProtNLM"/>
    </source>
</evidence>
<dbReference type="RefSeq" id="WP_002705331.1">
    <property type="nucleotide sequence ID" value="NZ_AGRW01000051.1"/>
</dbReference>
<proteinExistence type="predicted"/>
<comment type="caution">
    <text evidence="3">The sequence shown here is derived from an EMBL/GenBank/DDBJ whole genome shotgun (WGS) entry which is preliminary data.</text>
</comment>
<sequence length="321" mass="34371">MKKTAIAATIAAASFALLAGCASVPAGTVAGSTSSDTKAAAASAVVAPASEVDKYAVVDWSTRGLDEPAAPTWLKNMVRGNSDLFKKETGMDNGRIVKFSSARGRTEAEAQAFSRAGFAYSQAAELNQKVIGRVGQGLNDDGQLEALYLAASETKADMAGLREEMGFWQRIRTENVKTGDSNEYYIYYTIFSMDKSTWDKIVENYLLSIIQNPKVESETKQKVGALFSEMKADADKVDAKKAADEEKAYKEQMARLEESRARANADAAQAKAAAAASSAEAAKASQAAAEAAVEGKRIDAEEAAARRAAEEAREFYMSYLQ</sequence>
<organism evidence="3 4">
    <name type="scientific">Treponema saccharophilum DSM 2985</name>
    <dbReference type="NCBI Taxonomy" id="907348"/>
    <lineage>
        <taxon>Bacteria</taxon>
        <taxon>Pseudomonadati</taxon>
        <taxon>Spirochaetota</taxon>
        <taxon>Spirochaetia</taxon>
        <taxon>Spirochaetales</taxon>
        <taxon>Treponemataceae</taxon>
        <taxon>Treponema</taxon>
    </lineage>
</organism>
<dbReference type="STRING" id="907348.TresaDRAFT_0299"/>
<dbReference type="AlphaFoldDB" id="H7EM77"/>
<evidence type="ECO:0000313" key="3">
    <source>
        <dbReference type="EMBL" id="EIC01162.1"/>
    </source>
</evidence>
<feature type="coiled-coil region" evidence="1">
    <location>
        <begin position="239"/>
        <end position="273"/>
    </location>
</feature>
<dbReference type="PATRIC" id="fig|907348.3.peg.2054"/>
<keyword evidence="1" id="KW-0175">Coiled coil</keyword>
<name>H7EM77_9SPIR</name>
<reference evidence="3 4" key="1">
    <citation type="submission" date="2011-09" db="EMBL/GenBank/DDBJ databases">
        <title>The draft genome of Treponema saccharophilum DSM 2985.</title>
        <authorList>
            <consortium name="US DOE Joint Genome Institute (JGI-PGF)"/>
            <person name="Lucas S."/>
            <person name="Copeland A."/>
            <person name="Lapidus A."/>
            <person name="Glavina del Rio T."/>
            <person name="Dalin E."/>
            <person name="Tice H."/>
            <person name="Bruce D."/>
            <person name="Goodwin L."/>
            <person name="Pitluck S."/>
            <person name="Peters L."/>
            <person name="Kyrpides N."/>
            <person name="Mavromatis K."/>
            <person name="Ivanova N."/>
            <person name="Markowitz V."/>
            <person name="Cheng J.-F."/>
            <person name="Hugenholtz P."/>
            <person name="Woyke T."/>
            <person name="Wu D."/>
            <person name="Gronow S."/>
            <person name="Wellnitz S."/>
            <person name="Brambilla E."/>
            <person name="Klenk H.-P."/>
            <person name="Eisen J.A."/>
        </authorList>
    </citation>
    <scope>NUCLEOTIDE SEQUENCE [LARGE SCALE GENOMIC DNA]</scope>
    <source>
        <strain evidence="3 4">DSM 2985</strain>
    </source>
</reference>
<keyword evidence="2" id="KW-0732">Signal</keyword>
<gene>
    <name evidence="3" type="ORF">TresaDRAFT_0299</name>
</gene>